<dbReference type="Proteomes" id="UP001219585">
    <property type="component" value="Chromosome"/>
</dbReference>
<dbReference type="PANTHER" id="PTHR43884:SF25">
    <property type="entry name" value="ACYL-COA DEHYDROGENASE YDBM-RELATED"/>
    <property type="match status" value="1"/>
</dbReference>
<keyword evidence="1" id="KW-0560">Oxidoreductase</keyword>
<dbReference type="InterPro" id="IPR037069">
    <property type="entry name" value="AcylCoA_DH/ox_N_sf"/>
</dbReference>
<dbReference type="KEGG" id="liu:OU989_22375"/>
<dbReference type="GO" id="GO:0003995">
    <property type="term" value="F:acyl-CoA dehydrogenase activity"/>
    <property type="evidence" value="ECO:0007669"/>
    <property type="project" value="TreeGrafter"/>
</dbReference>
<evidence type="ECO:0000259" key="2">
    <source>
        <dbReference type="Pfam" id="PF08028"/>
    </source>
</evidence>
<dbReference type="PANTHER" id="PTHR43884">
    <property type="entry name" value="ACYL-COA DEHYDROGENASE"/>
    <property type="match status" value="1"/>
</dbReference>
<dbReference type="InterPro" id="IPR046373">
    <property type="entry name" value="Acyl-CoA_Oxase/DH_mid-dom_sf"/>
</dbReference>
<dbReference type="AlphaFoldDB" id="A0AAJ5UTF6"/>
<dbReference type="SUPFAM" id="SSF56645">
    <property type="entry name" value="Acyl-CoA dehydrogenase NM domain-like"/>
    <property type="match status" value="1"/>
</dbReference>
<evidence type="ECO:0000313" key="3">
    <source>
        <dbReference type="EMBL" id="WDV06928.1"/>
    </source>
</evidence>
<dbReference type="Gene3D" id="1.10.540.10">
    <property type="entry name" value="Acyl-CoA dehydrogenase/oxidase, N-terminal domain"/>
    <property type="match status" value="1"/>
</dbReference>
<dbReference type="Gene3D" id="2.40.110.10">
    <property type="entry name" value="Butyryl-CoA Dehydrogenase, subunit A, domain 2"/>
    <property type="match status" value="1"/>
</dbReference>
<gene>
    <name evidence="3" type="ORF">OU989_22375</name>
</gene>
<dbReference type="GO" id="GO:0050660">
    <property type="term" value="F:flavin adenine dinucleotide binding"/>
    <property type="evidence" value="ECO:0007669"/>
    <property type="project" value="InterPro"/>
</dbReference>
<reference evidence="3" key="1">
    <citation type="submission" date="2022-11" db="EMBL/GenBank/DDBJ databases">
        <title>Lysinibacillus irui.</title>
        <authorList>
            <person name="Akintayo S.O."/>
        </authorList>
    </citation>
    <scope>NUCLEOTIDE SEQUENCE</scope>
    <source>
        <strain evidence="3">IRB4-01</strain>
    </source>
</reference>
<dbReference type="InterPro" id="IPR013107">
    <property type="entry name" value="Acyl-CoA_DH_C"/>
</dbReference>
<evidence type="ECO:0000256" key="1">
    <source>
        <dbReference type="ARBA" id="ARBA00023002"/>
    </source>
</evidence>
<dbReference type="PIRSF" id="PIRSF016578">
    <property type="entry name" value="HsaA"/>
    <property type="match status" value="1"/>
</dbReference>
<protein>
    <submittedName>
        <fullName evidence="3">Acyl-CoA dehydrogenase</fullName>
    </submittedName>
</protein>
<feature type="domain" description="Acyl-CoA dehydrogenase C-terminal" evidence="2">
    <location>
        <begin position="234"/>
        <end position="359"/>
    </location>
</feature>
<sequence>MDPLSEFLVMGAVIQMNLLQIKERGLEFEQLGKLPQDVLDFIYEQKLFKLFMSKELGGKDLDLVEGVKVFQQMSAIDGNFGWLITIGTGGNAFIPTFSANVCEKIFMPKDAVIAGSGYPTGIAVKEEGGYVVTGQWKYCSGSNYASTFTMNCFIEEDGIKKDEIISCSVSPQDVEILNDWCAMGLKATASHTIRVNNIWVPEEATFQLGAIKNSYGNSVHSFPFVTFAEASFLSVCLGITENFLEEAYKLTKQRNHDINRAERIGALQFLLMQQQKHYKQYEERFYTTLTLYWQKHQQGVLLTEDEQSQFTQMSKEIAAACVDIANHLIRSLGMEAITETSTLNRIWRNLYTAAQHGFLTP</sequence>
<evidence type="ECO:0000313" key="4">
    <source>
        <dbReference type="Proteomes" id="UP001219585"/>
    </source>
</evidence>
<proteinExistence type="predicted"/>
<dbReference type="Pfam" id="PF08028">
    <property type="entry name" value="Acyl-CoA_dh_2"/>
    <property type="match status" value="1"/>
</dbReference>
<dbReference type="InterPro" id="IPR009100">
    <property type="entry name" value="AcylCoA_DH/oxidase_NM_dom_sf"/>
</dbReference>
<dbReference type="EMBL" id="CP113527">
    <property type="protein sequence ID" value="WDV06928.1"/>
    <property type="molecule type" value="Genomic_DNA"/>
</dbReference>
<dbReference type="RefSeq" id="WP_274795090.1">
    <property type="nucleotide sequence ID" value="NZ_CP113527.1"/>
</dbReference>
<dbReference type="Gene3D" id="1.20.140.10">
    <property type="entry name" value="Butyryl-CoA Dehydrogenase, subunit A, domain 3"/>
    <property type="match status" value="1"/>
</dbReference>
<accession>A0AAJ5UTF6</accession>
<name>A0AAJ5UTF6_9BACI</name>
<organism evidence="3 4">
    <name type="scientific">Lysinibacillus irui</name>
    <dbReference type="NCBI Taxonomy" id="2998077"/>
    <lineage>
        <taxon>Bacteria</taxon>
        <taxon>Bacillati</taxon>
        <taxon>Bacillota</taxon>
        <taxon>Bacilli</taxon>
        <taxon>Bacillales</taxon>
        <taxon>Bacillaceae</taxon>
        <taxon>Lysinibacillus</taxon>
    </lineage>
</organism>